<comment type="similarity">
    <text evidence="2">Belongs to the major facilitator superfamily. Sugar transporter (TC 2.A.1.1) family.</text>
</comment>
<dbReference type="InterPro" id="IPR036259">
    <property type="entry name" value="MFS_trans_sf"/>
</dbReference>
<feature type="transmembrane region" description="Helical" evidence="6">
    <location>
        <begin position="373"/>
        <end position="393"/>
    </location>
</feature>
<evidence type="ECO:0000256" key="6">
    <source>
        <dbReference type="SAM" id="Phobius"/>
    </source>
</evidence>
<dbReference type="InterPro" id="IPR005829">
    <property type="entry name" value="Sugar_transporter_CS"/>
</dbReference>
<protein>
    <recommendedName>
        <fullName evidence="8">Major facilitator superfamily (MFS) profile domain-containing protein</fullName>
    </recommendedName>
</protein>
<keyword evidence="5 6" id="KW-0472">Membrane</keyword>
<dbReference type="OrthoDB" id="6612291at2759"/>
<dbReference type="AlphaFoldDB" id="A0A010RJQ1"/>
<evidence type="ECO:0000256" key="7">
    <source>
        <dbReference type="SAM" id="SignalP"/>
    </source>
</evidence>
<organism evidence="9 10">
    <name type="scientific">Colletotrichum fioriniae PJ7</name>
    <dbReference type="NCBI Taxonomy" id="1445577"/>
    <lineage>
        <taxon>Eukaryota</taxon>
        <taxon>Fungi</taxon>
        <taxon>Dikarya</taxon>
        <taxon>Ascomycota</taxon>
        <taxon>Pezizomycotina</taxon>
        <taxon>Sordariomycetes</taxon>
        <taxon>Hypocreomycetidae</taxon>
        <taxon>Glomerellales</taxon>
        <taxon>Glomerellaceae</taxon>
        <taxon>Colletotrichum</taxon>
        <taxon>Colletotrichum acutatum species complex</taxon>
    </lineage>
</organism>
<comment type="subcellular location">
    <subcellularLocation>
        <location evidence="1">Membrane</location>
        <topology evidence="1">Multi-pass membrane protein</topology>
    </subcellularLocation>
</comment>
<comment type="caution">
    <text evidence="9">The sequence shown here is derived from an EMBL/GenBank/DDBJ whole genome shotgun (WGS) entry which is preliminary data.</text>
</comment>
<dbReference type="PROSITE" id="PS00216">
    <property type="entry name" value="SUGAR_TRANSPORT_1"/>
    <property type="match status" value="1"/>
</dbReference>
<keyword evidence="7" id="KW-0732">Signal</keyword>
<dbReference type="SUPFAM" id="SSF103473">
    <property type="entry name" value="MFS general substrate transporter"/>
    <property type="match status" value="1"/>
</dbReference>
<dbReference type="Pfam" id="PF00083">
    <property type="entry name" value="Sugar_tr"/>
    <property type="match status" value="2"/>
</dbReference>
<dbReference type="InterPro" id="IPR020846">
    <property type="entry name" value="MFS_dom"/>
</dbReference>
<evidence type="ECO:0000256" key="5">
    <source>
        <dbReference type="ARBA" id="ARBA00023136"/>
    </source>
</evidence>
<feature type="chain" id="PRO_5001455827" description="Major facilitator superfamily (MFS) profile domain-containing protein" evidence="7">
    <location>
        <begin position="22"/>
        <end position="445"/>
    </location>
</feature>
<accession>A0A010RJQ1</accession>
<dbReference type="KEGG" id="cfj:CFIO01_12343"/>
<evidence type="ECO:0000256" key="3">
    <source>
        <dbReference type="ARBA" id="ARBA00022692"/>
    </source>
</evidence>
<dbReference type="PANTHER" id="PTHR48022:SF2">
    <property type="entry name" value="PLASTIDIC GLUCOSE TRANSPORTER 4"/>
    <property type="match status" value="1"/>
</dbReference>
<proteinExistence type="inferred from homology"/>
<dbReference type="InterPro" id="IPR050360">
    <property type="entry name" value="MFS_Sugar_Transporters"/>
</dbReference>
<keyword evidence="10" id="KW-1185">Reference proteome</keyword>
<dbReference type="PANTHER" id="PTHR48022">
    <property type="entry name" value="PLASTIDIC GLUCOSE TRANSPORTER 4"/>
    <property type="match status" value="1"/>
</dbReference>
<dbReference type="InterPro" id="IPR005828">
    <property type="entry name" value="MFS_sugar_transport-like"/>
</dbReference>
<dbReference type="PROSITE" id="PS50850">
    <property type="entry name" value="MFS"/>
    <property type="match status" value="1"/>
</dbReference>
<feature type="transmembrane region" description="Helical" evidence="6">
    <location>
        <begin position="45"/>
        <end position="69"/>
    </location>
</feature>
<feature type="transmembrane region" description="Helical" evidence="6">
    <location>
        <begin position="162"/>
        <end position="185"/>
    </location>
</feature>
<feature type="domain" description="Major facilitator superfamily (MFS) profile" evidence="8">
    <location>
        <begin position="9"/>
        <end position="445"/>
    </location>
</feature>
<dbReference type="eggNOG" id="KOG0254">
    <property type="taxonomic scope" value="Eukaryota"/>
</dbReference>
<evidence type="ECO:0000256" key="1">
    <source>
        <dbReference type="ARBA" id="ARBA00004141"/>
    </source>
</evidence>
<feature type="transmembrane region" description="Helical" evidence="6">
    <location>
        <begin position="305"/>
        <end position="329"/>
    </location>
</feature>
<sequence length="445" mass="49026">MISSALVITLLACIASTCVFSLDVAIINSLNVMASFQNYFELSPDLAGLNVTILYVGCVFAVPFAGFVLDKLGRRRGLMVGSAIALLGAILQASAHESKPFIDALYGTHLSWLGKADSSTNRFPEVQLLIGRFLLGISFIITGTGAPSWLMEVGPPKYREEITNAMVACLPITGMVGGIIYLGVYNKTSNWAWRAGLMTDIAGPAIALVILPFTPESIRWLVAEDRADEAFEVLIKMSRRNRNDPEILAEFQQIKQTVELEIQMRQRDSWKSLVFPVVGTTVIAASFATLAILQQQIEATKDSAFAKGAVAVCFIFYWAAFSSWMLLNYSYPPEILKYTQRARGVGVGQALGYLIGAGMSYAIPIAIQNISWRYYVINCLWNVPIFVVIWWLFPETKGKTLEEIDSIFEGSTAESLKQVIEGLEDPSIRDDYQGVRSKAPKDPQG</sequence>
<evidence type="ECO:0000259" key="8">
    <source>
        <dbReference type="PROSITE" id="PS50850"/>
    </source>
</evidence>
<dbReference type="HOGENOM" id="CLU_001265_30_13_1"/>
<dbReference type="Proteomes" id="UP000020467">
    <property type="component" value="Unassembled WGS sequence"/>
</dbReference>
<reference evidence="9 10" key="1">
    <citation type="submission" date="2014-02" db="EMBL/GenBank/DDBJ databases">
        <title>The genome sequence of Colletotrichum fioriniae PJ7.</title>
        <authorList>
            <person name="Baroncelli R."/>
            <person name="Thon M.R."/>
        </authorList>
    </citation>
    <scope>NUCLEOTIDE SEQUENCE [LARGE SCALE GENOMIC DNA]</scope>
    <source>
        <strain evidence="9 10">PJ7</strain>
    </source>
</reference>
<gene>
    <name evidence="9" type="ORF">CFIO01_12343</name>
</gene>
<name>A0A010RJQ1_9PEZI</name>
<feature type="transmembrane region" description="Helical" evidence="6">
    <location>
        <begin position="350"/>
        <end position="367"/>
    </location>
</feature>
<keyword evidence="3 6" id="KW-0812">Transmembrane</keyword>
<dbReference type="Gene3D" id="1.20.1250.20">
    <property type="entry name" value="MFS general substrate transporter like domains"/>
    <property type="match status" value="2"/>
</dbReference>
<evidence type="ECO:0000313" key="9">
    <source>
        <dbReference type="EMBL" id="EXF78099.1"/>
    </source>
</evidence>
<dbReference type="GO" id="GO:0005351">
    <property type="term" value="F:carbohydrate:proton symporter activity"/>
    <property type="evidence" value="ECO:0007669"/>
    <property type="project" value="TreeGrafter"/>
</dbReference>
<dbReference type="EMBL" id="JARH01000665">
    <property type="protein sequence ID" value="EXF78099.1"/>
    <property type="molecule type" value="Genomic_DNA"/>
</dbReference>
<feature type="transmembrane region" description="Helical" evidence="6">
    <location>
        <begin position="273"/>
        <end position="293"/>
    </location>
</feature>
<evidence type="ECO:0000256" key="4">
    <source>
        <dbReference type="ARBA" id="ARBA00022989"/>
    </source>
</evidence>
<evidence type="ECO:0000313" key="10">
    <source>
        <dbReference type="Proteomes" id="UP000020467"/>
    </source>
</evidence>
<dbReference type="GO" id="GO:0016020">
    <property type="term" value="C:membrane"/>
    <property type="evidence" value="ECO:0007669"/>
    <property type="project" value="UniProtKB-SubCell"/>
</dbReference>
<keyword evidence="4 6" id="KW-1133">Transmembrane helix</keyword>
<evidence type="ECO:0000256" key="2">
    <source>
        <dbReference type="ARBA" id="ARBA00010992"/>
    </source>
</evidence>
<feature type="transmembrane region" description="Helical" evidence="6">
    <location>
        <begin position="129"/>
        <end position="150"/>
    </location>
</feature>
<feature type="signal peptide" evidence="7">
    <location>
        <begin position="1"/>
        <end position="21"/>
    </location>
</feature>